<dbReference type="AlphaFoldDB" id="A0A840FRB1"/>
<organism evidence="3 4">
    <name type="scientific">Variovorax guangxiensis</name>
    <dbReference type="NCBI Taxonomy" id="1775474"/>
    <lineage>
        <taxon>Bacteria</taxon>
        <taxon>Pseudomonadati</taxon>
        <taxon>Pseudomonadota</taxon>
        <taxon>Betaproteobacteria</taxon>
        <taxon>Burkholderiales</taxon>
        <taxon>Comamonadaceae</taxon>
        <taxon>Variovorax</taxon>
    </lineage>
</organism>
<proteinExistence type="predicted"/>
<dbReference type="Pfam" id="PF01042">
    <property type="entry name" value="Ribonuc_L-PSP"/>
    <property type="match status" value="1"/>
</dbReference>
<feature type="domain" description="Chorismatase FkbO/Hyg5-like N-terminal" evidence="2">
    <location>
        <begin position="79"/>
        <end position="204"/>
    </location>
</feature>
<evidence type="ECO:0000256" key="1">
    <source>
        <dbReference type="SAM" id="MobiDB-lite"/>
    </source>
</evidence>
<reference evidence="3 4" key="1">
    <citation type="submission" date="2020-08" db="EMBL/GenBank/DDBJ databases">
        <title>Genomic Encyclopedia of Type Strains, Phase IV (KMG-V): Genome sequencing to study the core and pangenomes of soil and plant-associated prokaryotes.</title>
        <authorList>
            <person name="Whitman W."/>
        </authorList>
    </citation>
    <scope>NUCLEOTIDE SEQUENCE [LARGE SCALE GENOMIC DNA]</scope>
    <source>
        <strain evidence="3 4">34/80</strain>
    </source>
</reference>
<gene>
    <name evidence="3" type="ORF">GGD71_002630</name>
</gene>
<accession>A0A840FRB1</accession>
<name>A0A840FRB1_9BURK</name>
<dbReference type="SUPFAM" id="SSF55298">
    <property type="entry name" value="YjgF-like"/>
    <property type="match status" value="1"/>
</dbReference>
<evidence type="ECO:0000313" key="4">
    <source>
        <dbReference type="Proteomes" id="UP000524450"/>
    </source>
</evidence>
<comment type="caution">
    <text evidence="3">The sequence shown here is derived from an EMBL/GenBank/DDBJ whole genome shotgun (WGS) entry which is preliminary data.</text>
</comment>
<dbReference type="Proteomes" id="UP000524450">
    <property type="component" value="Unassembled WGS sequence"/>
</dbReference>
<dbReference type="CDD" id="cd06153">
    <property type="entry name" value="YjgF_YER057c_UK114_like_5"/>
    <property type="match status" value="1"/>
</dbReference>
<dbReference type="Gene3D" id="3.30.1330.40">
    <property type="entry name" value="RutC-like"/>
    <property type="match status" value="1"/>
</dbReference>
<sequence length="360" mass="38451">MTPSPSVGPGNPDTPSHATLPQRHETHLRVERLSLPASLALATDGKAPFAALGYGTPHGVAWMPTVNARVLSDSGAMADVWHAGGAQIKSGTTGIARWRTDGHWLLGAIDLDESAEKQGLAELAHRAYRDLFKTLDQAGTPHLQRIWNYLPQINADGGGLERYRQFNLGRQEAFLEAGRAAFEGAPAACALGIHQGALSIRFLAGQQAPLPVENPRQVSAYRYPETYGPRSPTFSRAALADTGDGNLALFISGTASIVGHETVHHGDVQEQTRETLRNLQAVITAANERCSATFSLAGLDCVVYVRHPSDTATVRAVIEEALGADAPMARHAVYLEADICRSDLLVEIEAHAVAAGQLRA</sequence>
<dbReference type="Pfam" id="PF21168">
    <property type="entry name" value="FkbO_Hyg5-like_N"/>
    <property type="match status" value="1"/>
</dbReference>
<dbReference type="InterPro" id="IPR035959">
    <property type="entry name" value="RutC-like_sf"/>
</dbReference>
<evidence type="ECO:0000259" key="2">
    <source>
        <dbReference type="Pfam" id="PF21168"/>
    </source>
</evidence>
<dbReference type="EMBL" id="JACIFZ010000002">
    <property type="protein sequence ID" value="MBB4221870.1"/>
    <property type="molecule type" value="Genomic_DNA"/>
</dbReference>
<dbReference type="InterPro" id="IPR049368">
    <property type="entry name" value="FkbO_Hyg5-like_N"/>
</dbReference>
<feature type="region of interest" description="Disordered" evidence="1">
    <location>
        <begin position="1"/>
        <end position="20"/>
    </location>
</feature>
<dbReference type="InterPro" id="IPR006175">
    <property type="entry name" value="YjgF/YER057c/UK114"/>
</dbReference>
<dbReference type="RefSeq" id="WP_240650476.1">
    <property type="nucleotide sequence ID" value="NZ_JACIFZ010000002.1"/>
</dbReference>
<evidence type="ECO:0000313" key="3">
    <source>
        <dbReference type="EMBL" id="MBB4221870.1"/>
    </source>
</evidence>
<protein>
    <submittedName>
        <fullName evidence="3">Enamine deaminase RidA (YjgF/YER057c/UK114 family)</fullName>
    </submittedName>
</protein>